<keyword evidence="5 9" id="KW-1133">Transmembrane helix</keyword>
<dbReference type="GO" id="GO:0005770">
    <property type="term" value="C:late endosome"/>
    <property type="evidence" value="ECO:0007669"/>
    <property type="project" value="TreeGrafter"/>
</dbReference>
<dbReference type="RefSeq" id="XP_002417128.1">
    <property type="nucleotide sequence ID" value="XM_002417083.1"/>
</dbReference>
<keyword evidence="8" id="KW-0325">Glycoprotein</keyword>
<evidence type="ECO:0000256" key="8">
    <source>
        <dbReference type="ARBA" id="ARBA00023180"/>
    </source>
</evidence>
<accession>B9W7Q7</accession>
<dbReference type="GO" id="GO:0010008">
    <property type="term" value="C:endosome membrane"/>
    <property type="evidence" value="ECO:0007669"/>
    <property type="project" value="UniProtKB-SubCell"/>
</dbReference>
<dbReference type="Proteomes" id="UP000002605">
    <property type="component" value="Chromosome 1"/>
</dbReference>
<dbReference type="InterPro" id="IPR044865">
    <property type="entry name" value="MRH_dom"/>
</dbReference>
<sequence length="312" mass="35090">MSKLVRRTILPAITVVCIVFFVVLESSKKPNDSLYDAGSHIFDSISHLSFVDGQLIEHKPPNQPLLNEQFKNIDSNPDINLQTIKQADGEKKKLKEKEEEEEKQLDPCTVFNPINKGFIDLSGLSSLSNEGKALPWVSKGYDSGKNYTIGICSSPFKKHHSEITEIQDNLNSSLIGAYYVDAETKKYVSMGKYSTVPKFRGRKLTLTYENGSYCDIIDNNTNQRLRKSTILTFTCDREMSARASVSYIGQANECTYFFEIRSHHACPTAAKANNLAAVWIFLFIFLAAVFVYFSGGLLYRQMKQASSARSKV</sequence>
<evidence type="ECO:0000256" key="3">
    <source>
        <dbReference type="ARBA" id="ARBA00022692"/>
    </source>
</evidence>
<evidence type="ECO:0000313" key="11">
    <source>
        <dbReference type="CGD" id="CAL0000162304"/>
    </source>
</evidence>
<evidence type="ECO:0000259" key="10">
    <source>
        <dbReference type="PROSITE" id="PS51914"/>
    </source>
</evidence>
<protein>
    <recommendedName>
        <fullName evidence="10">MRH domain-containing protein</fullName>
    </recommendedName>
</protein>
<name>B9W7Q7_CANDC</name>
<dbReference type="PANTHER" id="PTHR15071:SF0">
    <property type="entry name" value="MANNOSE 6-PHOSPHATE RECEPTOR-LIKE PROTEIN 1"/>
    <property type="match status" value="1"/>
</dbReference>
<gene>
    <name evidence="11" type="ordered locus">Cd36_04590</name>
    <name evidence="12" type="ORF">CD36_04590</name>
</gene>
<keyword evidence="2" id="KW-0813">Transport</keyword>
<dbReference type="InterPro" id="IPR028927">
    <property type="entry name" value="Man-6-P_rcpt"/>
</dbReference>
<dbReference type="eggNOG" id="KOG4504">
    <property type="taxonomic scope" value="Eukaryota"/>
</dbReference>
<evidence type="ECO:0000256" key="9">
    <source>
        <dbReference type="SAM" id="Phobius"/>
    </source>
</evidence>
<dbReference type="EMBL" id="FM992688">
    <property type="protein sequence ID" value="CAX44718.1"/>
    <property type="molecule type" value="Genomic_DNA"/>
</dbReference>
<keyword evidence="4" id="KW-0732">Signal</keyword>
<dbReference type="AlphaFoldDB" id="B9W7Q7"/>
<evidence type="ECO:0000256" key="7">
    <source>
        <dbReference type="ARBA" id="ARBA00023157"/>
    </source>
</evidence>
<dbReference type="VEuPathDB" id="FungiDB:CD36_04590"/>
<evidence type="ECO:0000256" key="1">
    <source>
        <dbReference type="ARBA" id="ARBA00004614"/>
    </source>
</evidence>
<evidence type="ECO:0000256" key="5">
    <source>
        <dbReference type="ARBA" id="ARBA00022989"/>
    </source>
</evidence>
<keyword evidence="13" id="KW-1185">Reference proteome</keyword>
<proteinExistence type="predicted"/>
<keyword evidence="3 9" id="KW-0812">Transmembrane</keyword>
<keyword evidence="6 9" id="KW-0472">Membrane</keyword>
<dbReference type="InterPro" id="IPR009011">
    <property type="entry name" value="Man6P_isomerase_rcpt-bd_dom_sf"/>
</dbReference>
<dbReference type="PANTHER" id="PTHR15071">
    <property type="entry name" value="MANNOSE-6-PHOSPHATE RECEPTOR FAMILY MEMBER"/>
    <property type="match status" value="1"/>
</dbReference>
<comment type="subcellular location">
    <subcellularLocation>
        <location evidence="1">Golgi apparatus membrane</location>
        <topology evidence="1">Single-pass type I membrane protein</topology>
    </subcellularLocation>
</comment>
<evidence type="ECO:0000256" key="2">
    <source>
        <dbReference type="ARBA" id="ARBA00022448"/>
    </source>
</evidence>
<evidence type="ECO:0000256" key="4">
    <source>
        <dbReference type="ARBA" id="ARBA00022729"/>
    </source>
</evidence>
<reference evidence="12 13" key="1">
    <citation type="journal article" date="2009" name="Genome Res.">
        <title>Comparative genomics of the fungal pathogens Candida dubliniensis and Candida albicans.</title>
        <authorList>
            <person name="Jackson A.P."/>
            <person name="Gamble J.A."/>
            <person name="Yeomans T."/>
            <person name="Moran G.P."/>
            <person name="Saunders D."/>
            <person name="Harris D."/>
            <person name="Aslett M."/>
            <person name="Barrell J.F."/>
            <person name="Butler G."/>
            <person name="Citiulo F."/>
            <person name="Coleman D.C."/>
            <person name="de Groot P.W.J."/>
            <person name="Goodwin T.J."/>
            <person name="Quail M.A."/>
            <person name="McQuillan J."/>
            <person name="Munro C.A."/>
            <person name="Pain A."/>
            <person name="Poulter R.T."/>
            <person name="Rajandream M.A."/>
            <person name="Renauld H."/>
            <person name="Spiering M.J."/>
            <person name="Tivey A."/>
            <person name="Gow N.A.R."/>
            <person name="Barrell B."/>
            <person name="Sullivan D.J."/>
            <person name="Berriman M."/>
        </authorList>
    </citation>
    <scope>NUCLEOTIDE SEQUENCE [LARGE SCALE GENOMIC DNA]</scope>
    <source>
        <strain evidence="13">CD36 / ATCC MYA-646 / CBS 7987 / NCPF 3949 / NRRL Y-17841</strain>
    </source>
</reference>
<feature type="transmembrane region" description="Helical" evidence="9">
    <location>
        <begin position="7"/>
        <end position="24"/>
    </location>
</feature>
<organism evidence="12 13">
    <name type="scientific">Candida dubliniensis (strain CD36 / ATCC MYA-646 / CBS 7987 / NCPF 3949 / NRRL Y-17841)</name>
    <name type="common">Yeast</name>
    <dbReference type="NCBI Taxonomy" id="573826"/>
    <lineage>
        <taxon>Eukaryota</taxon>
        <taxon>Fungi</taxon>
        <taxon>Dikarya</taxon>
        <taxon>Ascomycota</taxon>
        <taxon>Saccharomycotina</taxon>
        <taxon>Pichiomycetes</taxon>
        <taxon>Debaryomycetaceae</taxon>
        <taxon>Candida/Lodderomyces clade</taxon>
        <taxon>Candida</taxon>
    </lineage>
</organism>
<evidence type="ECO:0000313" key="13">
    <source>
        <dbReference type="Proteomes" id="UP000002605"/>
    </source>
</evidence>
<dbReference type="SUPFAM" id="SSF50911">
    <property type="entry name" value="Mannose 6-phosphate receptor domain"/>
    <property type="match status" value="1"/>
</dbReference>
<dbReference type="HOGENOM" id="CLU_053195_1_0_1"/>
<dbReference type="GeneID" id="8044664"/>
<dbReference type="GO" id="GO:0007034">
    <property type="term" value="P:vacuolar transport"/>
    <property type="evidence" value="ECO:0007669"/>
    <property type="project" value="TreeGrafter"/>
</dbReference>
<keyword evidence="7" id="KW-1015">Disulfide bond</keyword>
<evidence type="ECO:0000256" key="6">
    <source>
        <dbReference type="ARBA" id="ARBA00023136"/>
    </source>
</evidence>
<feature type="transmembrane region" description="Helical" evidence="9">
    <location>
        <begin position="276"/>
        <end position="299"/>
    </location>
</feature>
<dbReference type="OrthoDB" id="4504960at2759"/>
<dbReference type="GO" id="GO:0000139">
    <property type="term" value="C:Golgi membrane"/>
    <property type="evidence" value="ECO:0007669"/>
    <property type="project" value="UniProtKB-SubCell"/>
</dbReference>
<dbReference type="Gene3D" id="2.70.130.10">
    <property type="entry name" value="Mannose-6-phosphate receptor binding domain"/>
    <property type="match status" value="1"/>
</dbReference>
<dbReference type="Pfam" id="PF02157">
    <property type="entry name" value="Man-6-P_recep"/>
    <property type="match status" value="1"/>
</dbReference>
<feature type="domain" description="MRH" evidence="10">
    <location>
        <begin position="106"/>
        <end position="268"/>
    </location>
</feature>
<dbReference type="PROSITE" id="PS51914">
    <property type="entry name" value="MRH"/>
    <property type="match status" value="1"/>
</dbReference>
<evidence type="ECO:0000313" key="12">
    <source>
        <dbReference type="EMBL" id="CAX44718.1"/>
    </source>
</evidence>
<dbReference type="KEGG" id="cdu:CD36_04590"/>
<dbReference type="CGD" id="CAL0000162304">
    <property type="gene designation" value="Cd36_04590"/>
</dbReference>